<name>A0AC34Q038_9BILA</name>
<sequence>MDYFDFPSLPLLVQELITNEIVHNHTSDTWINFASCSKSTNELVRRARPKKIIDHLRIGLFTGPGFHCRFNNVEKFKTVEELIEILQQCQINTLELYEDYIFMDPQILELFDILCESSKFLTELTISRCHVEGKFLDFYQNLEYLDYLTCRVDCWTLQNLPHFPSKLKIERVVFNDVVGWFLPHLAEKTEHCPLKFFHLDGHVSKLQLQTFLQTAKFMKDAEIYFECTTSNLNYIKVFLTYVGENLFEIQMFPFANDTFAVNHVMIKNNKRVIEIKLVETNQPPFDPMGEKFNVTSASSAGQIIYSNIHTRFQRYFKVENIDENDWIK</sequence>
<organism evidence="1 2">
    <name type="scientific">Panagrolaimus sp. JU765</name>
    <dbReference type="NCBI Taxonomy" id="591449"/>
    <lineage>
        <taxon>Eukaryota</taxon>
        <taxon>Metazoa</taxon>
        <taxon>Ecdysozoa</taxon>
        <taxon>Nematoda</taxon>
        <taxon>Chromadorea</taxon>
        <taxon>Rhabditida</taxon>
        <taxon>Tylenchina</taxon>
        <taxon>Panagrolaimomorpha</taxon>
        <taxon>Panagrolaimoidea</taxon>
        <taxon>Panagrolaimidae</taxon>
        <taxon>Panagrolaimus</taxon>
    </lineage>
</organism>
<evidence type="ECO:0000313" key="1">
    <source>
        <dbReference type="Proteomes" id="UP000887576"/>
    </source>
</evidence>
<proteinExistence type="predicted"/>
<evidence type="ECO:0000313" key="2">
    <source>
        <dbReference type="WBParaSite" id="JU765_v2.g11543.t1"/>
    </source>
</evidence>
<accession>A0AC34Q038</accession>
<dbReference type="Proteomes" id="UP000887576">
    <property type="component" value="Unplaced"/>
</dbReference>
<dbReference type="WBParaSite" id="JU765_v2.g11543.t1">
    <property type="protein sequence ID" value="JU765_v2.g11543.t1"/>
    <property type="gene ID" value="JU765_v2.g11543"/>
</dbReference>
<reference evidence="2" key="1">
    <citation type="submission" date="2022-11" db="UniProtKB">
        <authorList>
            <consortium name="WormBaseParasite"/>
        </authorList>
    </citation>
    <scope>IDENTIFICATION</scope>
</reference>
<protein>
    <submittedName>
        <fullName evidence="2">DUF38 domain-containing protein</fullName>
    </submittedName>
</protein>